<name>A0A840UM89_9BACT</name>
<proteinExistence type="predicted"/>
<protein>
    <submittedName>
        <fullName evidence="1">Uncharacterized protein</fullName>
    </submittedName>
</protein>
<comment type="caution">
    <text evidence="1">The sequence shown here is derived from an EMBL/GenBank/DDBJ whole genome shotgun (WGS) entry which is preliminary data.</text>
</comment>
<organism evidence="1 2">
    <name type="scientific">Desulfoprunum benzoelyticum</name>
    <dbReference type="NCBI Taxonomy" id="1506996"/>
    <lineage>
        <taxon>Bacteria</taxon>
        <taxon>Pseudomonadati</taxon>
        <taxon>Thermodesulfobacteriota</taxon>
        <taxon>Desulfobulbia</taxon>
        <taxon>Desulfobulbales</taxon>
        <taxon>Desulfobulbaceae</taxon>
        <taxon>Desulfoprunum</taxon>
    </lineage>
</organism>
<evidence type="ECO:0000313" key="2">
    <source>
        <dbReference type="Proteomes" id="UP000539642"/>
    </source>
</evidence>
<evidence type="ECO:0000313" key="1">
    <source>
        <dbReference type="EMBL" id="MBB5346725.1"/>
    </source>
</evidence>
<gene>
    <name evidence="1" type="ORF">HNQ81_000432</name>
</gene>
<dbReference type="AlphaFoldDB" id="A0A840UM89"/>
<reference evidence="1 2" key="1">
    <citation type="submission" date="2020-08" db="EMBL/GenBank/DDBJ databases">
        <title>Genomic Encyclopedia of Type Strains, Phase IV (KMG-IV): sequencing the most valuable type-strain genomes for metagenomic binning, comparative biology and taxonomic classification.</title>
        <authorList>
            <person name="Goeker M."/>
        </authorList>
    </citation>
    <scope>NUCLEOTIDE SEQUENCE [LARGE SCALE GENOMIC DNA]</scope>
    <source>
        <strain evidence="1 2">DSM 28570</strain>
    </source>
</reference>
<accession>A0A840UM89</accession>
<dbReference type="RefSeq" id="WP_183347824.1">
    <property type="nucleotide sequence ID" value="NZ_JACHEO010000001.1"/>
</dbReference>
<keyword evidence="2" id="KW-1185">Reference proteome</keyword>
<sequence>MTQVSLPAQAAGTTEQSMAGMGPGAAAAPHLHRFIFFLFILAYGISSSPAMAVEPVSGHYLSSYGKTIRLEYRVLYPPPVSLIIEQYFPSGLEIISAFPMPQIYNRSAGKMKWIFKHLQPGTYAITVEFNQPILSADIQATLRYRHPGSGLFTESTVLP</sequence>
<dbReference type="Proteomes" id="UP000539642">
    <property type="component" value="Unassembled WGS sequence"/>
</dbReference>
<dbReference type="EMBL" id="JACHEO010000001">
    <property type="protein sequence ID" value="MBB5346725.1"/>
    <property type="molecule type" value="Genomic_DNA"/>
</dbReference>